<dbReference type="AlphaFoldDB" id="A0A4U6QL43"/>
<dbReference type="InterPro" id="IPR003594">
    <property type="entry name" value="HATPase_dom"/>
</dbReference>
<keyword evidence="2" id="KW-0418">Kinase</keyword>
<dbReference type="GO" id="GO:0046983">
    <property type="term" value="F:protein dimerization activity"/>
    <property type="evidence" value="ECO:0007669"/>
    <property type="project" value="InterPro"/>
</dbReference>
<dbReference type="SUPFAM" id="SSF55781">
    <property type="entry name" value="GAF domain-like"/>
    <property type="match status" value="2"/>
</dbReference>
<dbReference type="InterPro" id="IPR050482">
    <property type="entry name" value="Sensor_HK_TwoCompSys"/>
</dbReference>
<feature type="domain" description="GAF" evidence="4">
    <location>
        <begin position="54"/>
        <end position="200"/>
    </location>
</feature>
<dbReference type="SMART" id="SM00387">
    <property type="entry name" value="HATPase_c"/>
    <property type="match status" value="1"/>
</dbReference>
<dbReference type="SMART" id="SM00065">
    <property type="entry name" value="GAF"/>
    <property type="match status" value="2"/>
</dbReference>
<dbReference type="EMBL" id="SZZH01000001">
    <property type="protein sequence ID" value="TKV61203.1"/>
    <property type="molecule type" value="Genomic_DNA"/>
</dbReference>
<keyword evidence="7" id="KW-1185">Reference proteome</keyword>
<evidence type="ECO:0000256" key="2">
    <source>
        <dbReference type="ARBA" id="ARBA00022777"/>
    </source>
</evidence>
<dbReference type="InterPro" id="IPR011712">
    <property type="entry name" value="Sig_transdc_His_kin_sub3_dim/P"/>
</dbReference>
<dbReference type="InterPro" id="IPR003018">
    <property type="entry name" value="GAF"/>
</dbReference>
<keyword evidence="1" id="KW-0808">Transferase</keyword>
<evidence type="ECO:0000256" key="3">
    <source>
        <dbReference type="ARBA" id="ARBA00023012"/>
    </source>
</evidence>
<feature type="domain" description="GAF" evidence="4">
    <location>
        <begin position="218"/>
        <end position="366"/>
    </location>
</feature>
<sequence length="573" mass="61386">MVRKCDGRPGDSDPGLRIGSPLRELIDQAEEVLLVRDRLRKLIDASRLVMAQLELPDVLQRVTTAAADLTGATYAALGVLSPEGGLEQFLHTGMAPDAVAGIDHLPRGLGLLGAVISEAEAIRLDDLAGDPRSSGLPVGHPPMRSFLGVPIRLRDAVYGNLYLADPRVAAFTTEDTEVIQALAATAATAIENARLFDAAHLRQRWLQSSNQLMIDVLTGSADTQHVVDIARETADADIGLHASPVPDSDLAVIDVVSGPSVDGLTGATFPLMGTRTREVLNNGRSLRTRIGGRNETPPPLRLDDLDEVGPLIMVPLTGGHGTRGVLVLGRRVDRPDFTAAELDLVATYAGHAAVALELVEARAAQARIDILEDRERIARDLHDHVIQRLFAVGLRLQGGQRAAPPQLADRIGQAVDDLDDTITQIRTTIFELNRRPTAGSGSLRAIVLRVVDELSPGLRRRPTVELRGPLDSLVPRSLYADVEAVLREGLANVARHAHADDVEVGVDVADGVLVLEVIDDGPGFGDDQSRSGLDNLRRRAERHHGTLWLSPPGQPGAVLRWSVPLPASRSAPS</sequence>
<dbReference type="Gene3D" id="3.30.565.10">
    <property type="entry name" value="Histidine kinase-like ATPase, C-terminal domain"/>
    <property type="match status" value="1"/>
</dbReference>
<keyword evidence="3" id="KW-0902">Two-component regulatory system</keyword>
<dbReference type="SUPFAM" id="SSF55874">
    <property type="entry name" value="ATPase domain of HSP90 chaperone/DNA topoisomerase II/histidine kinase"/>
    <property type="match status" value="1"/>
</dbReference>
<name>A0A4U6QL43_9ACTN</name>
<feature type="domain" description="Histidine kinase/HSP90-like ATPase" evidence="5">
    <location>
        <begin position="477"/>
        <end position="567"/>
    </location>
</feature>
<evidence type="ECO:0000259" key="5">
    <source>
        <dbReference type="SMART" id="SM00387"/>
    </source>
</evidence>
<dbReference type="PANTHER" id="PTHR24421:SF56">
    <property type="entry name" value="OXYGEN SENSOR HISTIDINE KINASE RESPONSE REGULATOR DOST"/>
    <property type="match status" value="1"/>
</dbReference>
<accession>A0A4U6QL43</accession>
<organism evidence="6 7">
    <name type="scientific">Nakamurella flava</name>
    <dbReference type="NCBI Taxonomy" id="2576308"/>
    <lineage>
        <taxon>Bacteria</taxon>
        <taxon>Bacillati</taxon>
        <taxon>Actinomycetota</taxon>
        <taxon>Actinomycetes</taxon>
        <taxon>Nakamurellales</taxon>
        <taxon>Nakamurellaceae</taxon>
        <taxon>Nakamurella</taxon>
    </lineage>
</organism>
<comment type="caution">
    <text evidence="6">The sequence shown here is derived from an EMBL/GenBank/DDBJ whole genome shotgun (WGS) entry which is preliminary data.</text>
</comment>
<dbReference type="GO" id="GO:0000155">
    <property type="term" value="F:phosphorelay sensor kinase activity"/>
    <property type="evidence" value="ECO:0007669"/>
    <property type="project" value="InterPro"/>
</dbReference>
<evidence type="ECO:0000259" key="4">
    <source>
        <dbReference type="SMART" id="SM00065"/>
    </source>
</evidence>
<dbReference type="OrthoDB" id="5241249at2"/>
<dbReference type="PANTHER" id="PTHR24421">
    <property type="entry name" value="NITRATE/NITRITE SENSOR PROTEIN NARX-RELATED"/>
    <property type="match status" value="1"/>
</dbReference>
<evidence type="ECO:0000313" key="6">
    <source>
        <dbReference type="EMBL" id="TKV61203.1"/>
    </source>
</evidence>
<dbReference type="Pfam" id="PF13492">
    <property type="entry name" value="GAF_3"/>
    <property type="match status" value="1"/>
</dbReference>
<dbReference type="Gene3D" id="3.30.450.40">
    <property type="match status" value="2"/>
</dbReference>
<dbReference type="InterPro" id="IPR029016">
    <property type="entry name" value="GAF-like_dom_sf"/>
</dbReference>
<evidence type="ECO:0000256" key="1">
    <source>
        <dbReference type="ARBA" id="ARBA00022679"/>
    </source>
</evidence>
<evidence type="ECO:0000313" key="7">
    <source>
        <dbReference type="Proteomes" id="UP000306985"/>
    </source>
</evidence>
<dbReference type="Pfam" id="PF07730">
    <property type="entry name" value="HisKA_3"/>
    <property type="match status" value="1"/>
</dbReference>
<dbReference type="CDD" id="cd16917">
    <property type="entry name" value="HATPase_UhpB-NarQ-NarX-like"/>
    <property type="match status" value="1"/>
</dbReference>
<reference evidence="6 7" key="1">
    <citation type="submission" date="2019-05" db="EMBL/GenBank/DDBJ databases">
        <title>Nakamurella sp. N5BH11, whole genome shotgun sequence.</title>
        <authorList>
            <person name="Tuo L."/>
        </authorList>
    </citation>
    <scope>NUCLEOTIDE SEQUENCE [LARGE SCALE GENOMIC DNA]</scope>
    <source>
        <strain evidence="6 7">N5BH11</strain>
    </source>
</reference>
<proteinExistence type="predicted"/>
<dbReference type="Gene3D" id="1.20.5.1930">
    <property type="match status" value="1"/>
</dbReference>
<dbReference type="GO" id="GO:0016020">
    <property type="term" value="C:membrane"/>
    <property type="evidence" value="ECO:0007669"/>
    <property type="project" value="InterPro"/>
</dbReference>
<dbReference type="Pfam" id="PF02518">
    <property type="entry name" value="HATPase_c"/>
    <property type="match status" value="1"/>
</dbReference>
<dbReference type="RefSeq" id="WP_137448507.1">
    <property type="nucleotide sequence ID" value="NZ_SZZH01000001.1"/>
</dbReference>
<gene>
    <name evidence="6" type="ORF">FDO65_06160</name>
</gene>
<dbReference type="Pfam" id="PF13185">
    <property type="entry name" value="GAF_2"/>
    <property type="match status" value="1"/>
</dbReference>
<protein>
    <submittedName>
        <fullName evidence="6">GAF domain-containing protein</fullName>
    </submittedName>
</protein>
<dbReference type="InterPro" id="IPR036890">
    <property type="entry name" value="HATPase_C_sf"/>
</dbReference>
<dbReference type="Proteomes" id="UP000306985">
    <property type="component" value="Unassembled WGS sequence"/>
</dbReference>